<keyword evidence="2" id="KW-0560">Oxidoreductase</keyword>
<dbReference type="EMBL" id="PDKV01000007">
    <property type="protein sequence ID" value="PIB79613.1"/>
    <property type="molecule type" value="Genomic_DNA"/>
</dbReference>
<dbReference type="Gene3D" id="3.50.50.60">
    <property type="entry name" value="FAD/NAD(P)-binding domain"/>
    <property type="match status" value="2"/>
</dbReference>
<dbReference type="Proteomes" id="UP000193907">
    <property type="component" value="Unassembled WGS sequence"/>
</dbReference>
<dbReference type="InterPro" id="IPR051209">
    <property type="entry name" value="FAD-bind_Monooxygenase_sf"/>
</dbReference>
<protein>
    <submittedName>
        <fullName evidence="3">DUF4873 domain-containing protein</fullName>
    </submittedName>
    <submittedName>
        <fullName evidence="2">Monooxygenase</fullName>
    </submittedName>
</protein>
<organism evidence="2 4">
    <name type="scientific">Mycobacterium celatum</name>
    <dbReference type="NCBI Taxonomy" id="28045"/>
    <lineage>
        <taxon>Bacteria</taxon>
        <taxon>Bacillati</taxon>
        <taxon>Actinomycetota</taxon>
        <taxon>Actinomycetes</taxon>
        <taxon>Mycobacteriales</taxon>
        <taxon>Mycobacteriaceae</taxon>
        <taxon>Mycobacterium</taxon>
    </lineage>
</organism>
<dbReference type="PANTHER" id="PTHR42877:SF4">
    <property type="entry name" value="FAD_NAD(P)-BINDING DOMAIN-CONTAINING PROTEIN-RELATED"/>
    <property type="match status" value="1"/>
</dbReference>
<dbReference type="InterPro" id="IPR036188">
    <property type="entry name" value="FAD/NAD-bd_sf"/>
</dbReference>
<evidence type="ECO:0000313" key="5">
    <source>
        <dbReference type="Proteomes" id="UP000230971"/>
    </source>
</evidence>
<sequence>MAGFPTLDGEVVSSVFDDTTDTWTLTTSGGETCRARVVVTGASPFVPWIPNLLGRNDFRGATFAAAAPDPDFDPTGKRVAVIGADAAAGRFIELSAAASVEVFPHPPRRIVPTIGRRIRWRRPHTSADVVTAPIDAVTPSGIRTRDGVHHDADAIVYGTGFAVRDHLPDNALVGARGLTIRQAWHDGTEPYLGVVMHGFPNYFLVNGPNTARYIACCLPLMAGHSRIEVRRSSQQVFNERVYLRSPRLRVRASAFELSSGLRDDAYDGTATLTVAGTDHPVRVRLTGHVDPIDGQYHWQGTVFGQLPADVLRRSRAVTLAVGESSVPARLTEETPQGTHSITGVGVPPFVANDIQLTVPQP</sequence>
<dbReference type="OrthoDB" id="3683556at2"/>
<dbReference type="InterPro" id="IPR032371">
    <property type="entry name" value="DUF4873"/>
</dbReference>
<reference evidence="3 5" key="2">
    <citation type="journal article" date="2017" name="Infect. Genet. Evol.">
        <title>The new phylogeny of the genus Mycobacterium: The old and the news.</title>
        <authorList>
            <person name="Tortoli E."/>
            <person name="Fedrizzi T."/>
            <person name="Meehan C.J."/>
            <person name="Trovato A."/>
            <person name="Grottola A."/>
            <person name="Giacobazzi E."/>
            <person name="Serpini G.F."/>
            <person name="Tagliazucchi S."/>
            <person name="Fabio A."/>
            <person name="Bettua C."/>
            <person name="Bertorelli R."/>
            <person name="Frascaro F."/>
            <person name="De Sanctis V."/>
            <person name="Pecorari M."/>
            <person name="Jousson O."/>
            <person name="Segata N."/>
            <person name="Cirillo D.M."/>
        </authorList>
    </citation>
    <scope>NUCLEOTIDE SEQUENCE [LARGE SCALE GENOMIC DNA]</scope>
    <source>
        <strain evidence="3 5">NCTC 12882</strain>
    </source>
</reference>
<dbReference type="SUPFAM" id="SSF51905">
    <property type="entry name" value="FAD/NAD(P)-binding domain"/>
    <property type="match status" value="2"/>
</dbReference>
<reference evidence="2 4" key="1">
    <citation type="submission" date="2016-01" db="EMBL/GenBank/DDBJ databases">
        <title>The new phylogeny of the genus Mycobacterium.</title>
        <authorList>
            <person name="Tarcisio F."/>
            <person name="Conor M."/>
            <person name="Antonella G."/>
            <person name="Elisabetta G."/>
            <person name="Giulia F.S."/>
            <person name="Sara T."/>
            <person name="Anna F."/>
            <person name="Clotilde B."/>
            <person name="Roberto B."/>
            <person name="Veronica D.S."/>
            <person name="Fabio R."/>
            <person name="Monica P."/>
            <person name="Olivier J."/>
            <person name="Enrico T."/>
            <person name="Nicola S."/>
        </authorList>
    </citation>
    <scope>NUCLEOTIDE SEQUENCE [LARGE SCALE GENOMIC DNA]</scope>
    <source>
        <strain evidence="2 4">DSM 44243</strain>
    </source>
</reference>
<keyword evidence="2" id="KW-0503">Monooxygenase</keyword>
<dbReference type="GO" id="GO:0004497">
    <property type="term" value="F:monooxygenase activity"/>
    <property type="evidence" value="ECO:0007669"/>
    <property type="project" value="UniProtKB-KW"/>
</dbReference>
<dbReference type="PANTHER" id="PTHR42877">
    <property type="entry name" value="L-ORNITHINE N(5)-MONOOXYGENASE-RELATED"/>
    <property type="match status" value="1"/>
</dbReference>
<proteinExistence type="predicted"/>
<name>A0A1X1RQ57_MYCCE</name>
<dbReference type="AlphaFoldDB" id="A0A1X1RQ57"/>
<evidence type="ECO:0000313" key="4">
    <source>
        <dbReference type="Proteomes" id="UP000193907"/>
    </source>
</evidence>
<gene>
    <name evidence="2" type="ORF">AWB95_14270</name>
    <name evidence="3" type="ORF">CQY23_08415</name>
</gene>
<comment type="caution">
    <text evidence="2">The sequence shown here is derived from an EMBL/GenBank/DDBJ whole genome shotgun (WGS) entry which is preliminary data.</text>
</comment>
<dbReference type="Proteomes" id="UP000230971">
    <property type="component" value="Unassembled WGS sequence"/>
</dbReference>
<dbReference type="STRING" id="28045.AWB95_14270"/>
<dbReference type="EMBL" id="LQOM01000031">
    <property type="protein sequence ID" value="ORV11065.1"/>
    <property type="molecule type" value="Genomic_DNA"/>
</dbReference>
<feature type="domain" description="DUF4873" evidence="1">
    <location>
        <begin position="263"/>
        <end position="349"/>
    </location>
</feature>
<evidence type="ECO:0000259" key="1">
    <source>
        <dbReference type="Pfam" id="PF16170"/>
    </source>
</evidence>
<keyword evidence="4" id="KW-1185">Reference proteome</keyword>
<evidence type="ECO:0000313" key="2">
    <source>
        <dbReference type="EMBL" id="ORV11065.1"/>
    </source>
</evidence>
<accession>A0A1X1RQ57</accession>
<dbReference type="Pfam" id="PF16170">
    <property type="entry name" value="DUF4873"/>
    <property type="match status" value="1"/>
</dbReference>
<evidence type="ECO:0000313" key="3">
    <source>
        <dbReference type="EMBL" id="PIB79613.1"/>
    </source>
</evidence>